<name>A0A397IGE4_9GLOM</name>
<comment type="caution">
    <text evidence="2">The sequence shown here is derived from an EMBL/GenBank/DDBJ whole genome shotgun (WGS) entry which is preliminary data.</text>
</comment>
<sequence>MKVFGTNNLRKYYVYVGGCRNSSTFFKSQGKEDSNFRKFIKKTNENKFLKTSKKTTIKACRWRFSSSWLGSPRLGSPQLSFSQLGSPQLSFSRLGFSWLGSSQLFESLNTPDTIREEGDTTGSDTEGAEIVEQYSKAEQGSEG</sequence>
<reference evidence="2 3" key="1">
    <citation type="submission" date="2018-08" db="EMBL/GenBank/DDBJ databases">
        <title>Genome and evolution of the arbuscular mycorrhizal fungus Diversispora epigaea (formerly Glomus versiforme) and its bacterial endosymbionts.</title>
        <authorList>
            <person name="Sun X."/>
            <person name="Fei Z."/>
            <person name="Harrison M."/>
        </authorList>
    </citation>
    <scope>NUCLEOTIDE SEQUENCE [LARGE SCALE GENOMIC DNA]</scope>
    <source>
        <strain evidence="2 3">IT104</strain>
    </source>
</reference>
<gene>
    <name evidence="2" type="ORF">Glove_218g37</name>
</gene>
<dbReference type="Proteomes" id="UP000266861">
    <property type="component" value="Unassembled WGS sequence"/>
</dbReference>
<evidence type="ECO:0000313" key="2">
    <source>
        <dbReference type="EMBL" id="RHZ74991.1"/>
    </source>
</evidence>
<accession>A0A397IGE4</accession>
<evidence type="ECO:0000256" key="1">
    <source>
        <dbReference type="SAM" id="MobiDB-lite"/>
    </source>
</evidence>
<keyword evidence="3" id="KW-1185">Reference proteome</keyword>
<organism evidence="2 3">
    <name type="scientific">Diversispora epigaea</name>
    <dbReference type="NCBI Taxonomy" id="1348612"/>
    <lineage>
        <taxon>Eukaryota</taxon>
        <taxon>Fungi</taxon>
        <taxon>Fungi incertae sedis</taxon>
        <taxon>Mucoromycota</taxon>
        <taxon>Glomeromycotina</taxon>
        <taxon>Glomeromycetes</taxon>
        <taxon>Diversisporales</taxon>
        <taxon>Diversisporaceae</taxon>
        <taxon>Diversispora</taxon>
    </lineage>
</organism>
<protein>
    <submittedName>
        <fullName evidence="2">Uncharacterized protein</fullName>
    </submittedName>
</protein>
<dbReference type="EMBL" id="PQFF01000203">
    <property type="protein sequence ID" value="RHZ74991.1"/>
    <property type="molecule type" value="Genomic_DNA"/>
</dbReference>
<feature type="region of interest" description="Disordered" evidence="1">
    <location>
        <begin position="110"/>
        <end position="143"/>
    </location>
</feature>
<evidence type="ECO:0000313" key="3">
    <source>
        <dbReference type="Proteomes" id="UP000266861"/>
    </source>
</evidence>
<dbReference type="AlphaFoldDB" id="A0A397IGE4"/>
<proteinExistence type="predicted"/>